<dbReference type="Proteomes" id="UP000814140">
    <property type="component" value="Unassembled WGS sequence"/>
</dbReference>
<evidence type="ECO:0000313" key="2">
    <source>
        <dbReference type="Proteomes" id="UP000814140"/>
    </source>
</evidence>
<accession>A0ACB8SQE0</accession>
<organism evidence="1 2">
    <name type="scientific">Artomyces pyxidatus</name>
    <dbReference type="NCBI Taxonomy" id="48021"/>
    <lineage>
        <taxon>Eukaryota</taxon>
        <taxon>Fungi</taxon>
        <taxon>Dikarya</taxon>
        <taxon>Basidiomycota</taxon>
        <taxon>Agaricomycotina</taxon>
        <taxon>Agaricomycetes</taxon>
        <taxon>Russulales</taxon>
        <taxon>Auriscalpiaceae</taxon>
        <taxon>Artomyces</taxon>
    </lineage>
</organism>
<reference evidence="1" key="1">
    <citation type="submission" date="2021-03" db="EMBL/GenBank/DDBJ databases">
        <authorList>
            <consortium name="DOE Joint Genome Institute"/>
            <person name="Ahrendt S."/>
            <person name="Looney B.P."/>
            <person name="Miyauchi S."/>
            <person name="Morin E."/>
            <person name="Drula E."/>
            <person name="Courty P.E."/>
            <person name="Chicoki N."/>
            <person name="Fauchery L."/>
            <person name="Kohler A."/>
            <person name="Kuo A."/>
            <person name="Labutti K."/>
            <person name="Pangilinan J."/>
            <person name="Lipzen A."/>
            <person name="Riley R."/>
            <person name="Andreopoulos W."/>
            <person name="He G."/>
            <person name="Johnson J."/>
            <person name="Barry K.W."/>
            <person name="Grigoriev I.V."/>
            <person name="Nagy L."/>
            <person name="Hibbett D."/>
            <person name="Henrissat B."/>
            <person name="Matheny P.B."/>
            <person name="Labbe J."/>
            <person name="Martin F."/>
        </authorList>
    </citation>
    <scope>NUCLEOTIDE SEQUENCE</scope>
    <source>
        <strain evidence="1">HHB10654</strain>
    </source>
</reference>
<dbReference type="EMBL" id="MU277235">
    <property type="protein sequence ID" value="KAI0058443.1"/>
    <property type="molecule type" value="Genomic_DNA"/>
</dbReference>
<proteinExistence type="predicted"/>
<reference evidence="1" key="2">
    <citation type="journal article" date="2022" name="New Phytol.">
        <title>Evolutionary transition to the ectomycorrhizal habit in the genomes of a hyperdiverse lineage of mushroom-forming fungi.</title>
        <authorList>
            <person name="Looney B."/>
            <person name="Miyauchi S."/>
            <person name="Morin E."/>
            <person name="Drula E."/>
            <person name="Courty P.E."/>
            <person name="Kohler A."/>
            <person name="Kuo A."/>
            <person name="LaButti K."/>
            <person name="Pangilinan J."/>
            <person name="Lipzen A."/>
            <person name="Riley R."/>
            <person name="Andreopoulos W."/>
            <person name="He G."/>
            <person name="Johnson J."/>
            <person name="Nolan M."/>
            <person name="Tritt A."/>
            <person name="Barry K.W."/>
            <person name="Grigoriev I.V."/>
            <person name="Nagy L.G."/>
            <person name="Hibbett D."/>
            <person name="Henrissat B."/>
            <person name="Matheny P.B."/>
            <person name="Labbe J."/>
            <person name="Martin F.M."/>
        </authorList>
    </citation>
    <scope>NUCLEOTIDE SEQUENCE</scope>
    <source>
        <strain evidence="1">HHB10654</strain>
    </source>
</reference>
<protein>
    <submittedName>
        <fullName evidence="1">Uncharacterized protein</fullName>
    </submittedName>
</protein>
<evidence type="ECO:0000313" key="1">
    <source>
        <dbReference type="EMBL" id="KAI0058443.1"/>
    </source>
</evidence>
<name>A0ACB8SQE0_9AGAM</name>
<keyword evidence="2" id="KW-1185">Reference proteome</keyword>
<sequence length="285" mass="31800">MDTECVKFLTEDSVLYSVDRYFFRDTGLLSRTAPDGSLLTPIRLRGVQSREFDMFLSIIYPSSYSILEVITLDEWKSVLRLAVKWHFHSIRELAKERLASLVSPIDKLLLSRQYASLAEWTIPAYVALCQRAAPLSIADGRRLGVDELVRVNRMRESVRSSSEALSDEEVACRVRKQLFVASPPPRVAPRRQARLGRGVYSARVVDSDSEESDEECTYKVYPRPKPTVNSAASTLQSSAGGAAKSPDEDFEEMAADMRGWKAADPTWWNMAKGAPPTSTAEATVG</sequence>
<comment type="caution">
    <text evidence="1">The sequence shown here is derived from an EMBL/GenBank/DDBJ whole genome shotgun (WGS) entry which is preliminary data.</text>
</comment>
<gene>
    <name evidence="1" type="ORF">BV25DRAFT_1919326</name>
</gene>